<sequence>MTCPIGKSCHYVVETKKPQTGSCLTAVPEGEMKNLQVTSGSILASPTTCKYDVVYTPDPSLPGQQSFCIRFGSSPGEKLCTNVNSQTLDKV</sequence>
<dbReference type="Proteomes" id="UP001164746">
    <property type="component" value="Chromosome 11"/>
</dbReference>
<proteinExistence type="predicted"/>
<dbReference type="EMBL" id="CP111022">
    <property type="protein sequence ID" value="WAR18805.1"/>
    <property type="molecule type" value="Genomic_DNA"/>
</dbReference>
<evidence type="ECO:0000313" key="1">
    <source>
        <dbReference type="EMBL" id="WAR18805.1"/>
    </source>
</evidence>
<name>A0ABY7F9Q8_MYAAR</name>
<protein>
    <submittedName>
        <fullName evidence="1">Uncharacterized protein</fullName>
    </submittedName>
</protein>
<evidence type="ECO:0000313" key="2">
    <source>
        <dbReference type="Proteomes" id="UP001164746"/>
    </source>
</evidence>
<organism evidence="1 2">
    <name type="scientific">Mya arenaria</name>
    <name type="common">Soft-shell clam</name>
    <dbReference type="NCBI Taxonomy" id="6604"/>
    <lineage>
        <taxon>Eukaryota</taxon>
        <taxon>Metazoa</taxon>
        <taxon>Spiralia</taxon>
        <taxon>Lophotrochozoa</taxon>
        <taxon>Mollusca</taxon>
        <taxon>Bivalvia</taxon>
        <taxon>Autobranchia</taxon>
        <taxon>Heteroconchia</taxon>
        <taxon>Euheterodonta</taxon>
        <taxon>Imparidentia</taxon>
        <taxon>Neoheterodontei</taxon>
        <taxon>Myida</taxon>
        <taxon>Myoidea</taxon>
        <taxon>Myidae</taxon>
        <taxon>Mya</taxon>
    </lineage>
</organism>
<feature type="non-terminal residue" evidence="1">
    <location>
        <position position="91"/>
    </location>
</feature>
<gene>
    <name evidence="1" type="ORF">MAR_000643</name>
</gene>
<accession>A0ABY7F9Q8</accession>
<reference evidence="1" key="1">
    <citation type="submission" date="2022-11" db="EMBL/GenBank/DDBJ databases">
        <title>Centuries of genome instability and evolution in soft-shell clam transmissible cancer (bioRxiv).</title>
        <authorList>
            <person name="Hart S.F.M."/>
            <person name="Yonemitsu M.A."/>
            <person name="Giersch R.M."/>
            <person name="Beal B.F."/>
            <person name="Arriagada G."/>
            <person name="Davis B.W."/>
            <person name="Ostrander E.A."/>
            <person name="Goff S.P."/>
            <person name="Metzger M.J."/>
        </authorList>
    </citation>
    <scope>NUCLEOTIDE SEQUENCE</scope>
    <source>
        <strain evidence="1">MELC-2E11</strain>
        <tissue evidence="1">Siphon/mantle</tissue>
    </source>
</reference>
<keyword evidence="2" id="KW-1185">Reference proteome</keyword>